<evidence type="ECO:0000256" key="1">
    <source>
        <dbReference type="ARBA" id="ARBA00023015"/>
    </source>
</evidence>
<dbReference type="Pfam" id="PF06719">
    <property type="entry name" value="AraC_N"/>
    <property type="match status" value="1"/>
</dbReference>
<dbReference type="KEGG" id="msil:METEAL_35080"/>
<evidence type="ECO:0000256" key="2">
    <source>
        <dbReference type="ARBA" id="ARBA00023163"/>
    </source>
</evidence>
<sequence length="301" mass="33049">MAPDPRSETLKDLAGLALELAPEAGVHAMALPGLKVIRSDGRTLPTHAVYQPSLCLVLQGAKEVVMNGQAFRFETGRFLVVSIDLPITSQVLAASPRKPFLCLALDLDPDMVFGLLQGLGEGPVPDRPERGIHLSEGTADLLDAFLRLLRCLGDPADAAVLGPLLRREITYRLLRTDYGPVVRQLGVAGSRIQRIAKAVARLRERFDEPLRIEELARMVHMSPSSFHKHFKQITTLSPLQFQKELRLQEARRLLRVDGLDAATAAFRVGYESPSHFSREYARHFGLPPISDLRASGGEAGA</sequence>
<dbReference type="Gene3D" id="1.10.10.60">
    <property type="entry name" value="Homeodomain-like"/>
    <property type="match status" value="2"/>
</dbReference>
<keyword evidence="1" id="KW-0805">Transcription regulation</keyword>
<proteinExistence type="predicted"/>
<dbReference type="RefSeq" id="WP_316413010.1">
    <property type="nucleotide sequence ID" value="NZ_AP027080.1"/>
</dbReference>
<dbReference type="Pfam" id="PF12833">
    <property type="entry name" value="HTH_18"/>
    <property type="match status" value="1"/>
</dbReference>
<evidence type="ECO:0000259" key="3">
    <source>
        <dbReference type="PROSITE" id="PS01124"/>
    </source>
</evidence>
<keyword evidence="2" id="KW-0804">Transcription</keyword>
<evidence type="ECO:0000313" key="5">
    <source>
        <dbReference type="Proteomes" id="UP001238179"/>
    </source>
</evidence>
<dbReference type="InterPro" id="IPR009594">
    <property type="entry name" value="Tscrpt_reg_HTH_AraC_N"/>
</dbReference>
<dbReference type="InterPro" id="IPR009057">
    <property type="entry name" value="Homeodomain-like_sf"/>
</dbReference>
<dbReference type="PANTHER" id="PTHR43436:SF1">
    <property type="entry name" value="TRANSCRIPTIONAL REGULATORY PROTEIN"/>
    <property type="match status" value="1"/>
</dbReference>
<accession>A0AA48GN05</accession>
<dbReference type="PANTHER" id="PTHR43436">
    <property type="entry name" value="ARAC-FAMILY TRANSCRIPTIONAL REGULATOR"/>
    <property type="match status" value="1"/>
</dbReference>
<dbReference type="SMART" id="SM00342">
    <property type="entry name" value="HTH_ARAC"/>
    <property type="match status" value="1"/>
</dbReference>
<reference evidence="5" key="1">
    <citation type="journal article" date="2023" name="Int. J. Syst. Evol. Microbiol.">
        <title>Mesoterricola silvestris gen. nov., sp. nov., Mesoterricola sediminis sp. nov., Geothrix oryzae sp. nov., Geothrix edaphica sp. nov., Geothrix rubra sp. nov., and Geothrix limicola sp. nov., six novel members of Acidobacteriota isolated from soils.</title>
        <authorList>
            <person name="Itoh H."/>
            <person name="Sugisawa Y."/>
            <person name="Mise K."/>
            <person name="Xu Z."/>
            <person name="Kuniyasu M."/>
            <person name="Ushijima N."/>
            <person name="Kawano K."/>
            <person name="Kobayashi E."/>
            <person name="Shiratori Y."/>
            <person name="Masuda Y."/>
            <person name="Senoo K."/>
        </authorList>
    </citation>
    <scope>NUCLEOTIDE SEQUENCE [LARGE SCALE GENOMIC DNA]</scope>
    <source>
        <strain evidence="5">W79</strain>
    </source>
</reference>
<dbReference type="PROSITE" id="PS01124">
    <property type="entry name" value="HTH_ARAC_FAMILY_2"/>
    <property type="match status" value="1"/>
</dbReference>
<evidence type="ECO:0000313" key="4">
    <source>
        <dbReference type="EMBL" id="BDU74334.1"/>
    </source>
</evidence>
<dbReference type="InterPro" id="IPR018060">
    <property type="entry name" value="HTH_AraC"/>
</dbReference>
<feature type="domain" description="HTH araC/xylS-type" evidence="3">
    <location>
        <begin position="196"/>
        <end position="294"/>
    </location>
</feature>
<name>A0AA48GN05_9BACT</name>
<keyword evidence="5" id="KW-1185">Reference proteome</keyword>
<dbReference type="AlphaFoldDB" id="A0AA48GN05"/>
<dbReference type="Proteomes" id="UP001238179">
    <property type="component" value="Chromosome"/>
</dbReference>
<organism evidence="4 5">
    <name type="scientific">Mesoterricola silvestris</name>
    <dbReference type="NCBI Taxonomy" id="2927979"/>
    <lineage>
        <taxon>Bacteria</taxon>
        <taxon>Pseudomonadati</taxon>
        <taxon>Acidobacteriota</taxon>
        <taxon>Holophagae</taxon>
        <taxon>Holophagales</taxon>
        <taxon>Holophagaceae</taxon>
        <taxon>Mesoterricola</taxon>
    </lineage>
</organism>
<dbReference type="GO" id="GO:0043565">
    <property type="term" value="F:sequence-specific DNA binding"/>
    <property type="evidence" value="ECO:0007669"/>
    <property type="project" value="InterPro"/>
</dbReference>
<dbReference type="GO" id="GO:0003700">
    <property type="term" value="F:DNA-binding transcription factor activity"/>
    <property type="evidence" value="ECO:0007669"/>
    <property type="project" value="InterPro"/>
</dbReference>
<dbReference type="SUPFAM" id="SSF46689">
    <property type="entry name" value="Homeodomain-like"/>
    <property type="match status" value="2"/>
</dbReference>
<dbReference type="EMBL" id="AP027080">
    <property type="protein sequence ID" value="BDU74334.1"/>
    <property type="molecule type" value="Genomic_DNA"/>
</dbReference>
<protein>
    <submittedName>
        <fullName evidence="4">Transcriptional regulator</fullName>
    </submittedName>
</protein>
<gene>
    <name evidence="4" type="ORF">METEAL_35080</name>
</gene>